<protein>
    <submittedName>
        <fullName evidence="1">Uncharacterized protein</fullName>
    </submittedName>
</protein>
<accession>A0ABT8R2E7</accession>
<name>A0ABT8R2E7_9BACT</name>
<evidence type="ECO:0000313" key="1">
    <source>
        <dbReference type="EMBL" id="MDO1446267.1"/>
    </source>
</evidence>
<evidence type="ECO:0000313" key="2">
    <source>
        <dbReference type="Proteomes" id="UP001168528"/>
    </source>
</evidence>
<reference evidence="1" key="1">
    <citation type="submission" date="2023-07" db="EMBL/GenBank/DDBJ databases">
        <title>The genome sequence of Rhodocytophaga aerolata KACC 12507.</title>
        <authorList>
            <person name="Zhang X."/>
        </authorList>
    </citation>
    <scope>NUCLEOTIDE SEQUENCE</scope>
    <source>
        <strain evidence="1">KACC 12507</strain>
    </source>
</reference>
<proteinExistence type="predicted"/>
<dbReference type="Proteomes" id="UP001168528">
    <property type="component" value="Unassembled WGS sequence"/>
</dbReference>
<sequence>MSVVLENDRLVISIKTGSPEEEIVNLQKNLLRLLSDQREDANHDNYWVLWLLQEMMPDKNSFQNASTGNKFDITAIKEVLFSYYPGQILESLLKAQTYLWKYATIQEGRSVEIEDIVGDLSCLAKAVEEGFKQQKVAIS</sequence>
<comment type="caution">
    <text evidence="1">The sequence shown here is derived from an EMBL/GenBank/DDBJ whole genome shotgun (WGS) entry which is preliminary data.</text>
</comment>
<gene>
    <name evidence="1" type="ORF">Q0590_08390</name>
</gene>
<organism evidence="1 2">
    <name type="scientific">Rhodocytophaga aerolata</name>
    <dbReference type="NCBI Taxonomy" id="455078"/>
    <lineage>
        <taxon>Bacteria</taxon>
        <taxon>Pseudomonadati</taxon>
        <taxon>Bacteroidota</taxon>
        <taxon>Cytophagia</taxon>
        <taxon>Cytophagales</taxon>
        <taxon>Rhodocytophagaceae</taxon>
        <taxon>Rhodocytophaga</taxon>
    </lineage>
</organism>
<dbReference type="EMBL" id="JAUKPO010000003">
    <property type="protein sequence ID" value="MDO1446267.1"/>
    <property type="molecule type" value="Genomic_DNA"/>
</dbReference>
<dbReference type="RefSeq" id="WP_302037063.1">
    <property type="nucleotide sequence ID" value="NZ_JAUKPO010000003.1"/>
</dbReference>
<keyword evidence="2" id="KW-1185">Reference proteome</keyword>